<evidence type="ECO:0000256" key="10">
    <source>
        <dbReference type="SAM" id="MobiDB-lite"/>
    </source>
</evidence>
<evidence type="ECO:0000256" key="8">
    <source>
        <dbReference type="ARBA" id="ARBA00042567"/>
    </source>
</evidence>
<feature type="region of interest" description="Disordered" evidence="10">
    <location>
        <begin position="193"/>
        <end position="222"/>
    </location>
</feature>
<keyword evidence="13" id="KW-1185">Reference proteome</keyword>
<sequence>MAEETHSVEELQQNLHDYREQQQQVETLLLSDPGNEELREMYDSLSEVIQLTVDLLKDAGASEAAAAAAAAAVPAAAGLAAAAAAGAAAPALAAAAAAGPSSLEQQQQIVTPAELNIAAMLPASVADQIRRAQVKQALLGQGNAAWAVGAACLALYSGDGQYYPATVKAVTDAGNFVVLFEGYGNEEELPAASVRPPLEDSSGYTGVAAPKRKRVEEEPTVDQAPPKWLEIKPTDDEKTVARKKKLLKSFKSKRRFQEMDIKQKERQSNWQSFLKGKGGKPKTGYFTGRKKESMFKVPDNGKVGVIGSGKGVTEYKKAARHEFQVE</sequence>
<keyword evidence="4" id="KW-0508">mRNA splicing</keyword>
<dbReference type="PANTHER" id="PTHR13681:SF26">
    <property type="entry name" value="SURVIVAL OF MOTOR NEURON-RELATED-SPLICING FACTOR 30"/>
    <property type="match status" value="1"/>
</dbReference>
<dbReference type="EMBL" id="FNXT01001350">
    <property type="protein sequence ID" value="SZX79060.1"/>
    <property type="molecule type" value="Genomic_DNA"/>
</dbReference>
<dbReference type="STRING" id="3088.A0A383WNM3"/>
<evidence type="ECO:0000259" key="11">
    <source>
        <dbReference type="PROSITE" id="PS50304"/>
    </source>
</evidence>
<evidence type="ECO:0000256" key="9">
    <source>
        <dbReference type="SAM" id="Coils"/>
    </source>
</evidence>
<reference evidence="12 13" key="1">
    <citation type="submission" date="2016-10" db="EMBL/GenBank/DDBJ databases">
        <authorList>
            <person name="Cai Z."/>
        </authorList>
    </citation>
    <scope>NUCLEOTIDE SEQUENCE [LARGE SCALE GENOMIC DNA]</scope>
</reference>
<evidence type="ECO:0000256" key="3">
    <source>
        <dbReference type="ARBA" id="ARBA00005371"/>
    </source>
</evidence>
<evidence type="ECO:0000256" key="4">
    <source>
        <dbReference type="ARBA" id="ARBA00022728"/>
    </source>
</evidence>
<comment type="subcellular location">
    <subcellularLocation>
        <location evidence="1">Nucleus speckle</location>
    </subcellularLocation>
    <subcellularLocation>
        <location evidence="2">Nucleus</location>
        <location evidence="2">Cajal body</location>
    </subcellularLocation>
</comment>
<dbReference type="GO" id="GO:0016607">
    <property type="term" value="C:nuclear speck"/>
    <property type="evidence" value="ECO:0007669"/>
    <property type="project" value="UniProtKB-SubCell"/>
</dbReference>
<comment type="function">
    <text evidence="6">Involved in spliceosome assembly.</text>
</comment>
<evidence type="ECO:0000256" key="6">
    <source>
        <dbReference type="ARBA" id="ARBA00037618"/>
    </source>
</evidence>
<dbReference type="SUPFAM" id="SSF63748">
    <property type="entry name" value="Tudor/PWWP/MBT"/>
    <property type="match status" value="1"/>
</dbReference>
<dbReference type="Gene3D" id="2.30.30.140">
    <property type="match status" value="1"/>
</dbReference>
<dbReference type="Proteomes" id="UP000256970">
    <property type="component" value="Unassembled WGS sequence"/>
</dbReference>
<dbReference type="GO" id="GO:0005681">
    <property type="term" value="C:spliceosomal complex"/>
    <property type="evidence" value="ECO:0007669"/>
    <property type="project" value="UniProtKB-KW"/>
</dbReference>
<evidence type="ECO:0000256" key="5">
    <source>
        <dbReference type="ARBA" id="ARBA00023242"/>
    </source>
</evidence>
<dbReference type="CDD" id="cd21182">
    <property type="entry name" value="Tudor_SMN_SPF30-like"/>
    <property type="match status" value="1"/>
</dbReference>
<evidence type="ECO:0000313" key="12">
    <source>
        <dbReference type="EMBL" id="SZX79060.1"/>
    </source>
</evidence>
<dbReference type="GO" id="GO:0003723">
    <property type="term" value="F:RNA binding"/>
    <property type="evidence" value="ECO:0007669"/>
    <property type="project" value="InterPro"/>
</dbReference>
<dbReference type="Pfam" id="PF06003">
    <property type="entry name" value="SMN_Tudor"/>
    <property type="match status" value="1"/>
</dbReference>
<name>A0A383WNM3_TETOB</name>
<keyword evidence="4" id="KW-0507">mRNA processing</keyword>
<evidence type="ECO:0000313" key="13">
    <source>
        <dbReference type="Proteomes" id="UP000256970"/>
    </source>
</evidence>
<dbReference type="GO" id="GO:0006397">
    <property type="term" value="P:mRNA processing"/>
    <property type="evidence" value="ECO:0007669"/>
    <property type="project" value="InterPro"/>
</dbReference>
<comment type="similarity">
    <text evidence="3">Belongs to the SMN family.</text>
</comment>
<dbReference type="InterPro" id="IPR002999">
    <property type="entry name" value="Tudor"/>
</dbReference>
<dbReference type="PROSITE" id="PS50304">
    <property type="entry name" value="TUDOR"/>
    <property type="match status" value="1"/>
</dbReference>
<organism evidence="12 13">
    <name type="scientific">Tetradesmus obliquus</name>
    <name type="common">Green alga</name>
    <name type="synonym">Acutodesmus obliquus</name>
    <dbReference type="NCBI Taxonomy" id="3088"/>
    <lineage>
        <taxon>Eukaryota</taxon>
        <taxon>Viridiplantae</taxon>
        <taxon>Chlorophyta</taxon>
        <taxon>core chlorophytes</taxon>
        <taxon>Chlorophyceae</taxon>
        <taxon>CS clade</taxon>
        <taxon>Sphaeropleales</taxon>
        <taxon>Scenedesmaceae</taxon>
        <taxon>Tetradesmus</taxon>
    </lineage>
</organism>
<dbReference type="InterPro" id="IPR010304">
    <property type="entry name" value="SMN_Tudor"/>
</dbReference>
<protein>
    <recommendedName>
        <fullName evidence="7">Survival of motor neuron-related-splicing factor 30</fullName>
    </recommendedName>
    <alternativeName>
        <fullName evidence="8">Survival motor neuron domain-containing protein 1</fullName>
    </alternativeName>
</protein>
<dbReference type="AlphaFoldDB" id="A0A383WNM3"/>
<feature type="coiled-coil region" evidence="9">
    <location>
        <begin position="1"/>
        <end position="28"/>
    </location>
</feature>
<dbReference type="SMART" id="SM00333">
    <property type="entry name" value="TUDOR"/>
    <property type="match status" value="1"/>
</dbReference>
<keyword evidence="4" id="KW-0747">Spliceosome</keyword>
<accession>A0A383WNM3</accession>
<dbReference type="PANTHER" id="PTHR13681">
    <property type="entry name" value="SURVIVAL OF MOTOR NEURON-RELATED-SPLICING FACTOR 30-RELATED"/>
    <property type="match status" value="1"/>
</dbReference>
<evidence type="ECO:0000256" key="2">
    <source>
        <dbReference type="ARBA" id="ARBA00004408"/>
    </source>
</evidence>
<keyword evidence="5" id="KW-0539">Nucleus</keyword>
<dbReference type="GO" id="GO:0005737">
    <property type="term" value="C:cytoplasm"/>
    <property type="evidence" value="ECO:0007669"/>
    <property type="project" value="InterPro"/>
</dbReference>
<proteinExistence type="inferred from homology"/>
<gene>
    <name evidence="12" type="ORF">BQ4739_LOCUS19353</name>
</gene>
<evidence type="ECO:0000256" key="1">
    <source>
        <dbReference type="ARBA" id="ARBA00004324"/>
    </source>
</evidence>
<feature type="domain" description="Tudor" evidence="11">
    <location>
        <begin position="145"/>
        <end position="204"/>
    </location>
</feature>
<keyword evidence="9" id="KW-0175">Coiled coil</keyword>
<evidence type="ECO:0000256" key="7">
    <source>
        <dbReference type="ARBA" id="ARBA00041083"/>
    </source>
</evidence>
<dbReference type="GO" id="GO:0015030">
    <property type="term" value="C:Cajal body"/>
    <property type="evidence" value="ECO:0007669"/>
    <property type="project" value="UniProtKB-SubCell"/>
</dbReference>